<reference evidence="2 3" key="1">
    <citation type="submission" date="2024-10" db="EMBL/GenBank/DDBJ databases">
        <title>Updated reference genomes for cyclostephanoid diatoms.</title>
        <authorList>
            <person name="Roberts W.R."/>
            <person name="Alverson A.J."/>
        </authorList>
    </citation>
    <scope>NUCLEOTIDE SEQUENCE [LARGE SCALE GENOMIC DNA]</scope>
    <source>
        <strain evidence="2 3">AJA010-31</strain>
    </source>
</reference>
<accession>A0ABD3QMH7</accession>
<feature type="transmembrane region" description="Helical" evidence="1">
    <location>
        <begin position="7"/>
        <end position="32"/>
    </location>
</feature>
<dbReference type="EMBL" id="JALLPJ020000201">
    <property type="protein sequence ID" value="KAL3798915.1"/>
    <property type="molecule type" value="Genomic_DNA"/>
</dbReference>
<feature type="transmembrane region" description="Helical" evidence="1">
    <location>
        <begin position="52"/>
        <end position="73"/>
    </location>
</feature>
<keyword evidence="1" id="KW-1133">Transmembrane helix</keyword>
<name>A0ABD3QMH7_9STRA</name>
<comment type="caution">
    <text evidence="2">The sequence shown here is derived from an EMBL/GenBank/DDBJ whole genome shotgun (WGS) entry which is preliminary data.</text>
</comment>
<feature type="transmembrane region" description="Helical" evidence="1">
    <location>
        <begin position="104"/>
        <end position="123"/>
    </location>
</feature>
<dbReference type="Proteomes" id="UP001530400">
    <property type="component" value="Unassembled WGS sequence"/>
</dbReference>
<evidence type="ECO:0000313" key="3">
    <source>
        <dbReference type="Proteomes" id="UP001530400"/>
    </source>
</evidence>
<keyword evidence="1" id="KW-0812">Transmembrane</keyword>
<dbReference type="AlphaFoldDB" id="A0ABD3QMH7"/>
<gene>
    <name evidence="2" type="ORF">ACHAWO_013032</name>
</gene>
<evidence type="ECO:0000313" key="2">
    <source>
        <dbReference type="EMBL" id="KAL3798915.1"/>
    </source>
</evidence>
<keyword evidence="1" id="KW-0472">Membrane</keyword>
<evidence type="ECO:0008006" key="4">
    <source>
        <dbReference type="Google" id="ProtNLM"/>
    </source>
</evidence>
<evidence type="ECO:0000256" key="1">
    <source>
        <dbReference type="SAM" id="Phobius"/>
    </source>
</evidence>
<proteinExistence type="predicted"/>
<keyword evidence="3" id="KW-1185">Reference proteome</keyword>
<protein>
    <recommendedName>
        <fullName evidence="4">Transmembrane protein 107</fullName>
    </recommendedName>
</protein>
<sequence>MGLLKHAILPLFVVVDLAFTYIFLLSENIGVLAHIWDRDLTKLPATDIELHLLHVVGGAWLLLAINNIAAIAVEDSHYRGMAVLLHTICFGVDAYSYVSLGRSPAAPLALVIVGIVGLIVHSMEPGIFTQDKEGGKKRE</sequence>
<organism evidence="2 3">
    <name type="scientific">Cyclotella atomus</name>
    <dbReference type="NCBI Taxonomy" id="382360"/>
    <lineage>
        <taxon>Eukaryota</taxon>
        <taxon>Sar</taxon>
        <taxon>Stramenopiles</taxon>
        <taxon>Ochrophyta</taxon>
        <taxon>Bacillariophyta</taxon>
        <taxon>Coscinodiscophyceae</taxon>
        <taxon>Thalassiosirophycidae</taxon>
        <taxon>Stephanodiscales</taxon>
        <taxon>Stephanodiscaceae</taxon>
        <taxon>Cyclotella</taxon>
    </lineage>
</organism>